<keyword evidence="2" id="KW-0223">Dioxygenase</keyword>
<keyword evidence="6" id="KW-1185">Reference proteome</keyword>
<dbReference type="InterPro" id="IPR051821">
    <property type="entry name" value="Asp/Asn_beta-hydroxylase"/>
</dbReference>
<evidence type="ECO:0000256" key="1">
    <source>
        <dbReference type="ARBA" id="ARBA00007730"/>
    </source>
</evidence>
<evidence type="ECO:0000256" key="3">
    <source>
        <dbReference type="ARBA" id="ARBA00023002"/>
    </source>
</evidence>
<sequence length="381" mass="42207">MTAGAAHIISDARAALGRRDASSAMRLLSELPDAQMPWLMMAQACSLAGDAKAEEAALQRQLEIEPRHLPALILSGELKARLGDDRAANAFFQAALNQAATMPDVPASLHPMLNRARDFIVHVQAKFEQHLVDGLAQAGLHRDGRVGTAIDMLLGKKQLYVQQPSSFYFPGLPQRQFYERSEFPWIAEVENAVPAMQAELRAVLANGQDFAPYVEASSDRPRAANPLINDPSWGAFYFWRNGEKVEANASRCPATMAALELAPMPRIDKRSPIALWSLLKPGTHIQPHHGLLNTRLICHIPLIVPDDCAIRVGNETRAWHTGEALIFDDSFEHEAWNKSTDTRVILLFEVWRPEISAEEQAALTTIFETINDYHGMPEDAG</sequence>
<evidence type="ECO:0000313" key="5">
    <source>
        <dbReference type="EMBL" id="MBB3942630.1"/>
    </source>
</evidence>
<dbReference type="SUPFAM" id="SSF51197">
    <property type="entry name" value="Clavaminate synthase-like"/>
    <property type="match status" value="1"/>
</dbReference>
<feature type="domain" description="Aspartyl/asparaginy/proline hydroxylase" evidence="4">
    <location>
        <begin position="192"/>
        <end position="353"/>
    </location>
</feature>
<dbReference type="PANTHER" id="PTHR46332:SF5">
    <property type="entry name" value="ASPARTATE BETA-HYDROXYLASE DOMAIN CONTAINING 2"/>
    <property type="match status" value="1"/>
</dbReference>
<dbReference type="EMBL" id="JACIEA010000001">
    <property type="protein sequence ID" value="MBB3942630.1"/>
    <property type="molecule type" value="Genomic_DNA"/>
</dbReference>
<dbReference type="RefSeq" id="WP_183940376.1">
    <property type="nucleotide sequence ID" value="NZ_BAABBG010000001.1"/>
</dbReference>
<gene>
    <name evidence="5" type="ORF">GGR91_000852</name>
</gene>
<accession>A0A840B148</accession>
<dbReference type="InterPro" id="IPR007803">
    <property type="entry name" value="Asp/Arg/Pro-Hydrxlase"/>
</dbReference>
<comment type="caution">
    <text evidence="5">The sequence shown here is derived from an EMBL/GenBank/DDBJ whole genome shotgun (WGS) entry which is preliminary data.</text>
</comment>
<dbReference type="Gene3D" id="2.60.120.330">
    <property type="entry name" value="B-lactam Antibiotic, Isopenicillin N Synthase, Chain"/>
    <property type="match status" value="1"/>
</dbReference>
<name>A0A840B148_9SPHN</name>
<evidence type="ECO:0000259" key="4">
    <source>
        <dbReference type="Pfam" id="PF05118"/>
    </source>
</evidence>
<dbReference type="GO" id="GO:0016020">
    <property type="term" value="C:membrane"/>
    <property type="evidence" value="ECO:0007669"/>
    <property type="project" value="TreeGrafter"/>
</dbReference>
<proteinExistence type="inferred from homology"/>
<dbReference type="AlphaFoldDB" id="A0A840B148"/>
<keyword evidence="3" id="KW-0560">Oxidoreductase</keyword>
<organism evidence="5 6">
    <name type="scientific">Sphingorhabdus rigui</name>
    <dbReference type="NCBI Taxonomy" id="1282858"/>
    <lineage>
        <taxon>Bacteria</taxon>
        <taxon>Pseudomonadati</taxon>
        <taxon>Pseudomonadota</taxon>
        <taxon>Alphaproteobacteria</taxon>
        <taxon>Sphingomonadales</taxon>
        <taxon>Sphingomonadaceae</taxon>
        <taxon>Sphingorhabdus</taxon>
    </lineage>
</organism>
<dbReference type="Proteomes" id="UP000581447">
    <property type="component" value="Unassembled WGS sequence"/>
</dbReference>
<dbReference type="SUPFAM" id="SSF48452">
    <property type="entry name" value="TPR-like"/>
    <property type="match status" value="1"/>
</dbReference>
<reference evidence="5 6" key="1">
    <citation type="submission" date="2020-08" db="EMBL/GenBank/DDBJ databases">
        <title>Genomic Encyclopedia of Type Strains, Phase IV (KMG-IV): sequencing the most valuable type-strain genomes for metagenomic binning, comparative biology and taxonomic classification.</title>
        <authorList>
            <person name="Goeker M."/>
        </authorList>
    </citation>
    <scope>NUCLEOTIDE SEQUENCE [LARGE SCALE GENOMIC DNA]</scope>
    <source>
        <strain evidence="5 6">DSM 29050</strain>
    </source>
</reference>
<dbReference type="InterPro" id="IPR027443">
    <property type="entry name" value="IPNS-like_sf"/>
</dbReference>
<dbReference type="PANTHER" id="PTHR46332">
    <property type="entry name" value="ASPARTATE BETA-HYDROXYLASE DOMAIN-CONTAINING PROTEIN 2"/>
    <property type="match status" value="1"/>
</dbReference>
<protein>
    <recommendedName>
        <fullName evidence="4">Aspartyl/asparaginy/proline hydroxylase domain-containing protein</fullName>
    </recommendedName>
</protein>
<dbReference type="InterPro" id="IPR011990">
    <property type="entry name" value="TPR-like_helical_dom_sf"/>
</dbReference>
<evidence type="ECO:0000313" key="6">
    <source>
        <dbReference type="Proteomes" id="UP000581447"/>
    </source>
</evidence>
<comment type="similarity">
    <text evidence="1">Belongs to the aspartyl/asparaginyl beta-hydroxylase family.</text>
</comment>
<evidence type="ECO:0000256" key="2">
    <source>
        <dbReference type="ARBA" id="ARBA00022964"/>
    </source>
</evidence>
<dbReference type="GO" id="GO:0051213">
    <property type="term" value="F:dioxygenase activity"/>
    <property type="evidence" value="ECO:0007669"/>
    <property type="project" value="UniProtKB-KW"/>
</dbReference>
<dbReference type="Gene3D" id="1.25.40.10">
    <property type="entry name" value="Tetratricopeptide repeat domain"/>
    <property type="match status" value="1"/>
</dbReference>
<dbReference type="Pfam" id="PF05118">
    <property type="entry name" value="Asp_Arg_Hydrox"/>
    <property type="match status" value="1"/>
</dbReference>